<dbReference type="Proteomes" id="UP000509510">
    <property type="component" value="Chromosome II"/>
</dbReference>
<sequence>MDYSYFNPPAQQQQQQPHQQQQQQPSSYHHLFGLPPAGTPHPEEFGSVSQPSIEQVAFDYNNYGSFPSSFPGMGVAPPHSPPESFTRNSNKSTDISDELVGVGGRGVTAAQSQAMLDNFDDGLADRKSGRSSSEEKEILTPAQNRRKAQNRAAQRAFRERKERHVRELEQKLNDLEQTSTDLHADNERLKRELARIATENEILRATGSKQNGNNNDNGDSHEINDHHHNRHHSDNHTTTGPLKFSPIDVQKSIADSSKDGNLPHRIVISDKTGERLLNARATWDMIQDHSLFKQGLVDIGDVCNRLKGFEKCDGQGPVFEEGCVRKAIEESVGCGNDELI</sequence>
<evidence type="ECO:0000256" key="2">
    <source>
        <dbReference type="ARBA" id="ARBA00004496"/>
    </source>
</evidence>
<dbReference type="InterPro" id="IPR004827">
    <property type="entry name" value="bZIP"/>
</dbReference>
<dbReference type="PANTHER" id="PTHR40621">
    <property type="entry name" value="TRANSCRIPTION FACTOR KAPC-RELATED"/>
    <property type="match status" value="1"/>
</dbReference>
<evidence type="ECO:0000313" key="6">
    <source>
        <dbReference type="EMBL" id="QKX56604.1"/>
    </source>
</evidence>
<dbReference type="SUPFAM" id="SSF111430">
    <property type="entry name" value="YAP1 redox domain"/>
    <property type="match status" value="1"/>
</dbReference>
<feature type="domain" description="BZIP" evidence="5">
    <location>
        <begin position="140"/>
        <end position="203"/>
    </location>
</feature>
<dbReference type="RefSeq" id="XP_035342782.1">
    <property type="nucleotide sequence ID" value="XM_035486889.1"/>
</dbReference>
<evidence type="ECO:0000256" key="4">
    <source>
        <dbReference type="SAM" id="MobiDB-lite"/>
    </source>
</evidence>
<feature type="compositionally biased region" description="Polar residues" evidence="4">
    <location>
        <begin position="83"/>
        <end position="93"/>
    </location>
</feature>
<dbReference type="InterPro" id="IPR050936">
    <property type="entry name" value="AP-1-like"/>
</dbReference>
<keyword evidence="3" id="KW-0539">Nucleus</keyword>
<dbReference type="InterPro" id="IPR046347">
    <property type="entry name" value="bZIP_sf"/>
</dbReference>
<feature type="compositionally biased region" description="Basic and acidic residues" evidence="4">
    <location>
        <begin position="123"/>
        <end position="138"/>
    </location>
</feature>
<dbReference type="GO" id="GO:0000976">
    <property type="term" value="F:transcription cis-regulatory region binding"/>
    <property type="evidence" value="ECO:0007669"/>
    <property type="project" value="InterPro"/>
</dbReference>
<dbReference type="Pfam" id="PF00170">
    <property type="entry name" value="bZIP_1"/>
    <property type="match status" value="1"/>
</dbReference>
<dbReference type="Gene3D" id="1.10.238.100">
    <property type="entry name" value="YAP1 redox domain. Chain B"/>
    <property type="match status" value="1"/>
</dbReference>
<accession>A0A7H8QRJ4</accession>
<protein>
    <recommendedName>
        <fullName evidence="5">BZIP domain-containing protein</fullName>
    </recommendedName>
</protein>
<dbReference type="PANTHER" id="PTHR40621:SF8">
    <property type="entry name" value="AP-1-LIKE TRANSCRIPTION FACTOR YAP3"/>
    <property type="match status" value="1"/>
</dbReference>
<dbReference type="InterPro" id="IPR023167">
    <property type="entry name" value="Yap1_redox_dom_sf"/>
</dbReference>
<dbReference type="SUPFAM" id="SSF57959">
    <property type="entry name" value="Leucine zipper domain"/>
    <property type="match status" value="1"/>
</dbReference>
<dbReference type="EMBL" id="CP055899">
    <property type="protein sequence ID" value="QKX56604.1"/>
    <property type="molecule type" value="Genomic_DNA"/>
</dbReference>
<keyword evidence="7" id="KW-1185">Reference proteome</keyword>
<evidence type="ECO:0000256" key="3">
    <source>
        <dbReference type="ARBA" id="ARBA00023242"/>
    </source>
</evidence>
<dbReference type="PROSITE" id="PS00036">
    <property type="entry name" value="BZIP_BASIC"/>
    <property type="match status" value="1"/>
</dbReference>
<gene>
    <name evidence="6" type="ORF">TRUGW13939_03709</name>
</gene>
<dbReference type="PROSITE" id="PS50217">
    <property type="entry name" value="BZIP"/>
    <property type="match status" value="1"/>
</dbReference>
<evidence type="ECO:0000256" key="1">
    <source>
        <dbReference type="ARBA" id="ARBA00004123"/>
    </source>
</evidence>
<dbReference type="GeneID" id="55991212"/>
<dbReference type="Gene3D" id="1.20.5.170">
    <property type="match status" value="1"/>
</dbReference>
<dbReference type="GO" id="GO:0090575">
    <property type="term" value="C:RNA polymerase II transcription regulator complex"/>
    <property type="evidence" value="ECO:0007669"/>
    <property type="project" value="TreeGrafter"/>
</dbReference>
<feature type="compositionally biased region" description="Polar residues" evidence="4">
    <location>
        <begin position="207"/>
        <end position="217"/>
    </location>
</feature>
<dbReference type="CDD" id="cd14688">
    <property type="entry name" value="bZIP_YAP"/>
    <property type="match status" value="1"/>
</dbReference>
<dbReference type="GO" id="GO:0005737">
    <property type="term" value="C:cytoplasm"/>
    <property type="evidence" value="ECO:0007669"/>
    <property type="project" value="UniProtKB-SubCell"/>
</dbReference>
<feature type="region of interest" description="Disordered" evidence="4">
    <location>
        <begin position="1"/>
        <end position="53"/>
    </location>
</feature>
<evidence type="ECO:0000313" key="7">
    <source>
        <dbReference type="Proteomes" id="UP000509510"/>
    </source>
</evidence>
<comment type="subcellular location">
    <subcellularLocation>
        <location evidence="2">Cytoplasm</location>
    </subcellularLocation>
    <subcellularLocation>
        <location evidence="1">Nucleus</location>
    </subcellularLocation>
</comment>
<evidence type="ECO:0000259" key="5">
    <source>
        <dbReference type="PROSITE" id="PS50217"/>
    </source>
</evidence>
<dbReference type="OrthoDB" id="4940293at2759"/>
<dbReference type="SMART" id="SM00338">
    <property type="entry name" value="BRLZ"/>
    <property type="match status" value="1"/>
</dbReference>
<proteinExistence type="predicted"/>
<name>A0A7H8QRJ4_TALRU</name>
<feature type="region of interest" description="Disordered" evidence="4">
    <location>
        <begin position="120"/>
        <end position="164"/>
    </location>
</feature>
<feature type="region of interest" description="Disordered" evidence="4">
    <location>
        <begin position="67"/>
        <end position="99"/>
    </location>
</feature>
<feature type="region of interest" description="Disordered" evidence="4">
    <location>
        <begin position="202"/>
        <end position="244"/>
    </location>
</feature>
<reference evidence="7" key="1">
    <citation type="submission" date="2020-06" db="EMBL/GenBank/DDBJ databases">
        <title>A chromosome-scale genome assembly of Talaromyces rugulosus W13939.</title>
        <authorList>
            <person name="Wang B."/>
            <person name="Guo L."/>
            <person name="Ye K."/>
            <person name="Wang L."/>
        </authorList>
    </citation>
    <scope>NUCLEOTIDE SEQUENCE [LARGE SCALE GENOMIC DNA]</scope>
    <source>
        <strain evidence="7">W13939</strain>
    </source>
</reference>
<dbReference type="GO" id="GO:0001228">
    <property type="term" value="F:DNA-binding transcription activator activity, RNA polymerase II-specific"/>
    <property type="evidence" value="ECO:0007669"/>
    <property type="project" value="TreeGrafter"/>
</dbReference>
<feature type="compositionally biased region" description="Low complexity" evidence="4">
    <location>
        <begin position="8"/>
        <end position="25"/>
    </location>
</feature>
<dbReference type="KEGG" id="trg:TRUGW13939_03709"/>
<organism evidence="6 7">
    <name type="scientific">Talaromyces rugulosus</name>
    <name type="common">Penicillium rugulosum</name>
    <dbReference type="NCBI Taxonomy" id="121627"/>
    <lineage>
        <taxon>Eukaryota</taxon>
        <taxon>Fungi</taxon>
        <taxon>Dikarya</taxon>
        <taxon>Ascomycota</taxon>
        <taxon>Pezizomycotina</taxon>
        <taxon>Eurotiomycetes</taxon>
        <taxon>Eurotiomycetidae</taxon>
        <taxon>Eurotiales</taxon>
        <taxon>Trichocomaceae</taxon>
        <taxon>Talaromyces</taxon>
        <taxon>Talaromyces sect. Islandici</taxon>
    </lineage>
</organism>
<dbReference type="AlphaFoldDB" id="A0A7H8QRJ4"/>